<dbReference type="GO" id="GO:0004096">
    <property type="term" value="F:catalase activity"/>
    <property type="evidence" value="ECO:0007669"/>
    <property type="project" value="UniProtKB-EC"/>
</dbReference>
<dbReference type="InterPro" id="IPR011614">
    <property type="entry name" value="Catalase_core"/>
</dbReference>
<dbReference type="AlphaFoldDB" id="Q2LXF0"/>
<dbReference type="InterPro" id="IPR010582">
    <property type="entry name" value="Catalase_immune_responsive"/>
</dbReference>
<comment type="catalytic activity">
    <reaction evidence="10 13">
        <text>2 H2O2 = O2 + 2 H2O</text>
        <dbReference type="Rhea" id="RHEA:20309"/>
        <dbReference type="ChEBI" id="CHEBI:15377"/>
        <dbReference type="ChEBI" id="CHEBI:15379"/>
        <dbReference type="ChEBI" id="CHEBI:16240"/>
        <dbReference type="EC" id="1.11.1.6"/>
    </reaction>
</comment>
<dbReference type="InterPro" id="IPR024711">
    <property type="entry name" value="Catalase_clade1/3"/>
</dbReference>
<comment type="similarity">
    <text evidence="2 13">Belongs to the catalase family.</text>
</comment>
<keyword evidence="9 13" id="KW-0376">Hydrogen peroxide</keyword>
<evidence type="ECO:0000256" key="11">
    <source>
        <dbReference type="PIRSR" id="PIRSR038928-1"/>
    </source>
</evidence>
<evidence type="ECO:0000256" key="9">
    <source>
        <dbReference type="ARBA" id="ARBA00023324"/>
    </source>
</evidence>
<dbReference type="GO" id="GO:0046872">
    <property type="term" value="F:metal ion binding"/>
    <property type="evidence" value="ECO:0007669"/>
    <property type="project" value="UniProtKB-KW"/>
</dbReference>
<keyword evidence="4 13" id="KW-0575">Peroxidase</keyword>
<keyword evidence="7 13" id="KW-0560">Oxidoreductase</keyword>
<evidence type="ECO:0000256" key="6">
    <source>
        <dbReference type="ARBA" id="ARBA00022723"/>
    </source>
</evidence>
<dbReference type="PROSITE" id="PS00437">
    <property type="entry name" value="CATALASE_1"/>
    <property type="match status" value="1"/>
</dbReference>
<dbReference type="KEGG" id="sat:SYN_02396"/>
<dbReference type="InParanoid" id="Q2LXF0"/>
<feature type="active site" evidence="11">
    <location>
        <position position="151"/>
    </location>
</feature>
<dbReference type="Pfam" id="PF00199">
    <property type="entry name" value="Catalase"/>
    <property type="match status" value="1"/>
</dbReference>
<dbReference type="CDD" id="cd08156">
    <property type="entry name" value="catalase_clade_3"/>
    <property type="match status" value="1"/>
</dbReference>
<evidence type="ECO:0000256" key="7">
    <source>
        <dbReference type="ARBA" id="ARBA00023002"/>
    </source>
</evidence>
<name>Q2LXF0_SYNAS</name>
<dbReference type="EC" id="1.11.1.6" evidence="3 13"/>
<evidence type="ECO:0000256" key="13">
    <source>
        <dbReference type="RuleBase" id="RU000498"/>
    </source>
</evidence>
<evidence type="ECO:0000256" key="1">
    <source>
        <dbReference type="ARBA" id="ARBA00001971"/>
    </source>
</evidence>
<dbReference type="Gene3D" id="2.40.180.10">
    <property type="entry name" value="Catalase core domain"/>
    <property type="match status" value="1"/>
</dbReference>
<dbReference type="FunCoup" id="Q2LXF0">
    <property type="interactions" value="358"/>
</dbReference>
<dbReference type="EMBL" id="CP000252">
    <property type="protein sequence ID" value="ABC78760.1"/>
    <property type="molecule type" value="Genomic_DNA"/>
</dbReference>
<keyword evidence="16" id="KW-1185">Reference proteome</keyword>
<proteinExistence type="inferred from homology"/>
<dbReference type="GO" id="GO:0020037">
    <property type="term" value="F:heme binding"/>
    <property type="evidence" value="ECO:0007669"/>
    <property type="project" value="InterPro"/>
</dbReference>
<dbReference type="FunFam" id="2.40.180.10:FF:000001">
    <property type="entry name" value="Catalase"/>
    <property type="match status" value="1"/>
</dbReference>
<evidence type="ECO:0000313" key="15">
    <source>
        <dbReference type="EMBL" id="ABC78760.1"/>
    </source>
</evidence>
<evidence type="ECO:0000313" key="16">
    <source>
        <dbReference type="Proteomes" id="UP000001933"/>
    </source>
</evidence>
<dbReference type="STRING" id="56780.SYN_02396"/>
<dbReference type="eggNOG" id="COG0753">
    <property type="taxonomic scope" value="Bacteria"/>
</dbReference>
<feature type="domain" description="Catalase core" evidence="14">
    <location>
        <begin position="31"/>
        <end position="415"/>
    </location>
</feature>
<accession>Q2LXF0</accession>
<dbReference type="InterPro" id="IPR024708">
    <property type="entry name" value="Catalase_AS"/>
</dbReference>
<dbReference type="InterPro" id="IPR002226">
    <property type="entry name" value="Catalase_haem_BS"/>
</dbReference>
<evidence type="ECO:0000256" key="2">
    <source>
        <dbReference type="ARBA" id="ARBA00005329"/>
    </source>
</evidence>
<evidence type="ECO:0000259" key="14">
    <source>
        <dbReference type="SMART" id="SM01060"/>
    </source>
</evidence>
<keyword evidence="5 12" id="KW-0349">Heme</keyword>
<dbReference type="HOGENOM" id="CLU_010645_2_0_7"/>
<evidence type="ECO:0000256" key="10">
    <source>
        <dbReference type="ARBA" id="ARBA00049254"/>
    </source>
</evidence>
<dbReference type="PRINTS" id="PR00067">
    <property type="entry name" value="CATALASE"/>
</dbReference>
<feature type="active site" evidence="11">
    <location>
        <position position="78"/>
    </location>
</feature>
<evidence type="ECO:0000256" key="12">
    <source>
        <dbReference type="PIRSR" id="PIRSR038928-2"/>
    </source>
</evidence>
<dbReference type="PROSITE" id="PS00438">
    <property type="entry name" value="CATALASE_2"/>
    <property type="match status" value="1"/>
</dbReference>
<feature type="binding site" description="axial binding residue" evidence="12">
    <location>
        <position position="361"/>
    </location>
    <ligand>
        <name>heme</name>
        <dbReference type="ChEBI" id="CHEBI:30413"/>
    </ligand>
    <ligandPart>
        <name>Fe</name>
        <dbReference type="ChEBI" id="CHEBI:18248"/>
    </ligandPart>
</feature>
<dbReference type="GO" id="GO:0005737">
    <property type="term" value="C:cytoplasm"/>
    <property type="evidence" value="ECO:0007669"/>
    <property type="project" value="TreeGrafter"/>
</dbReference>
<dbReference type="SMART" id="SM01060">
    <property type="entry name" value="Catalase"/>
    <property type="match status" value="1"/>
</dbReference>
<dbReference type="InterPro" id="IPR040333">
    <property type="entry name" value="Catalase_3"/>
</dbReference>
<sequence length="512" mass="58657">MLIVQPTFPGFLPGQRKIREEKAMSKEKKLTTRAGAPVVDNNNIMTAGPRGPQLLQDVWYLEKMAHFDREVIPERRMHAKGSGAYGTFTITQDITRYTKAKIFSEIGKKTEMFARFSTVAGERGAADAERDIRGFALKFYTEEGNWDLVGNNTPVFFLRDPLKFPDLNHVVHRDPRTNLRNANSMWDFWTSLPEALHQVTVVMSDRGIPASYRHMHGFGSHTFSFISPKNERYWVKFHFRTQQGIKNLTDAEAEAAIGQCRESHQRDLYYSIENGDFPRWTMYVQIMTEEQALNHPYNPFDLTKVWYHSDYPLIEVGVMELNRNPENYFAEVEQSAFNPAHVVPGIGFSPDKMLQGRLFSYGDAQRYRLGVNHLSIPVNAPRCPFHSYHRDGQMRVDGNYGSTIGYEPNSYGEWQEQIDFAEPPLKLYGDAKNWNFREDDDDYYTQPGKLFRLMSPEQQQALFGNTARAIAEAAKEIKMRHIGNCMKADPAYGKGVADALGLPPYPMSDICA</sequence>
<gene>
    <name evidence="15" type="ORF">SYN_02396</name>
</gene>
<dbReference type="PANTHER" id="PTHR11465:SF61">
    <property type="entry name" value="CATALASE"/>
    <property type="match status" value="1"/>
</dbReference>
<evidence type="ECO:0000256" key="4">
    <source>
        <dbReference type="ARBA" id="ARBA00022559"/>
    </source>
</evidence>
<dbReference type="Pfam" id="PF06628">
    <property type="entry name" value="Catalase-rel"/>
    <property type="match status" value="1"/>
</dbReference>
<dbReference type="Proteomes" id="UP000001933">
    <property type="component" value="Chromosome"/>
</dbReference>
<dbReference type="GO" id="GO:0042744">
    <property type="term" value="P:hydrogen peroxide catabolic process"/>
    <property type="evidence" value="ECO:0007669"/>
    <property type="project" value="UniProtKB-KW"/>
</dbReference>
<evidence type="ECO:0000256" key="5">
    <source>
        <dbReference type="ARBA" id="ARBA00022617"/>
    </source>
</evidence>
<dbReference type="InterPro" id="IPR018028">
    <property type="entry name" value="Catalase"/>
</dbReference>
<keyword evidence="6 12" id="KW-0479">Metal-binding</keyword>
<dbReference type="PANTHER" id="PTHR11465">
    <property type="entry name" value="CATALASE"/>
    <property type="match status" value="1"/>
</dbReference>
<organism evidence="15 16">
    <name type="scientific">Syntrophus aciditrophicus (strain SB)</name>
    <dbReference type="NCBI Taxonomy" id="56780"/>
    <lineage>
        <taxon>Bacteria</taxon>
        <taxon>Pseudomonadati</taxon>
        <taxon>Thermodesulfobacteriota</taxon>
        <taxon>Syntrophia</taxon>
        <taxon>Syntrophales</taxon>
        <taxon>Syntrophaceae</taxon>
        <taxon>Syntrophus</taxon>
    </lineage>
</organism>
<dbReference type="SUPFAM" id="SSF56634">
    <property type="entry name" value="Heme-dependent catalase-like"/>
    <property type="match status" value="1"/>
</dbReference>
<dbReference type="PROSITE" id="PS51402">
    <property type="entry name" value="CATALASE_3"/>
    <property type="match status" value="1"/>
</dbReference>
<dbReference type="PIRSF" id="PIRSF038928">
    <property type="entry name" value="Catalase_clade1-3"/>
    <property type="match status" value="1"/>
</dbReference>
<dbReference type="InterPro" id="IPR020835">
    <property type="entry name" value="Catalase_sf"/>
</dbReference>
<keyword evidence="8 12" id="KW-0408">Iron</keyword>
<protein>
    <recommendedName>
        <fullName evidence="3 13">Catalase</fullName>
        <ecNumber evidence="3 13">1.11.1.6</ecNumber>
    </recommendedName>
</protein>
<evidence type="ECO:0000256" key="8">
    <source>
        <dbReference type="ARBA" id="ARBA00023004"/>
    </source>
</evidence>
<comment type="cofactor">
    <cofactor evidence="1 12">
        <name>heme</name>
        <dbReference type="ChEBI" id="CHEBI:30413"/>
    </cofactor>
</comment>
<dbReference type="GO" id="GO:0042542">
    <property type="term" value="P:response to hydrogen peroxide"/>
    <property type="evidence" value="ECO:0007669"/>
    <property type="project" value="TreeGrafter"/>
</dbReference>
<reference evidence="15 16" key="1">
    <citation type="journal article" date="2007" name="Proc. Natl. Acad. Sci. U.S.A.">
        <title>The genome of Syntrophus aciditrophicus: life at the thermodynamic limit of microbial growth.</title>
        <authorList>
            <person name="McInerney M.J."/>
            <person name="Rohlin L."/>
            <person name="Mouttaki H."/>
            <person name="Kim U."/>
            <person name="Krupp R.S."/>
            <person name="Rios-Hernandez L."/>
            <person name="Sieber J."/>
            <person name="Struchtemeyer C.G."/>
            <person name="Bhattacharyya A."/>
            <person name="Campbell J.W."/>
            <person name="Gunsalus R.P."/>
        </authorList>
    </citation>
    <scope>NUCLEOTIDE SEQUENCE [LARGE SCALE GENOMIC DNA]</scope>
    <source>
        <strain evidence="15 16">SB</strain>
    </source>
</reference>
<evidence type="ECO:0000256" key="3">
    <source>
        <dbReference type="ARBA" id="ARBA00012314"/>
    </source>
</evidence>